<dbReference type="GO" id="GO:0005737">
    <property type="term" value="C:cytoplasm"/>
    <property type="evidence" value="ECO:0007669"/>
    <property type="project" value="TreeGrafter"/>
</dbReference>
<dbReference type="EC" id="2.5.1.18" evidence="1"/>
<keyword evidence="5" id="KW-1185">Reference proteome</keyword>
<feature type="non-terminal residue" evidence="4">
    <location>
        <position position="1"/>
    </location>
</feature>
<dbReference type="CDD" id="cd03185">
    <property type="entry name" value="GST_C_Tau"/>
    <property type="match status" value="2"/>
</dbReference>
<reference evidence="4 5" key="1">
    <citation type="journal article" date="2021" name="Nat. Plants">
        <title>The Taxus genome provides insights into paclitaxel biosynthesis.</title>
        <authorList>
            <person name="Xiong X."/>
            <person name="Gou J."/>
            <person name="Liao Q."/>
            <person name="Li Y."/>
            <person name="Zhou Q."/>
            <person name="Bi G."/>
            <person name="Li C."/>
            <person name="Du R."/>
            <person name="Wang X."/>
            <person name="Sun T."/>
            <person name="Guo L."/>
            <person name="Liang H."/>
            <person name="Lu P."/>
            <person name="Wu Y."/>
            <person name="Zhang Z."/>
            <person name="Ro D.K."/>
            <person name="Shang Y."/>
            <person name="Huang S."/>
            <person name="Yan J."/>
        </authorList>
    </citation>
    <scope>NUCLEOTIDE SEQUENCE [LARGE SCALE GENOMIC DNA]</scope>
    <source>
        <strain evidence="4">Ta-2019</strain>
    </source>
</reference>
<feature type="domain" description="GST C-terminal" evidence="3">
    <location>
        <begin position="56"/>
        <end position="185"/>
    </location>
</feature>
<dbReference type="GO" id="GO:0006749">
    <property type="term" value="P:glutathione metabolic process"/>
    <property type="evidence" value="ECO:0007669"/>
    <property type="project" value="InterPro"/>
</dbReference>
<gene>
    <name evidence="4" type="ORF">KI387_034340</name>
</gene>
<feature type="non-terminal residue" evidence="4">
    <location>
        <position position="271"/>
    </location>
</feature>
<dbReference type="InterPro" id="IPR010987">
    <property type="entry name" value="Glutathione-S-Trfase_C-like"/>
</dbReference>
<dbReference type="GO" id="GO:0004364">
    <property type="term" value="F:glutathione transferase activity"/>
    <property type="evidence" value="ECO:0007669"/>
    <property type="project" value="UniProtKB-EC"/>
</dbReference>
<dbReference type="SUPFAM" id="SSF52833">
    <property type="entry name" value="Thioredoxin-like"/>
    <property type="match status" value="1"/>
</dbReference>
<comment type="caution">
    <text evidence="4">The sequence shown here is derived from an EMBL/GenBank/DDBJ whole genome shotgun (WGS) entry which is preliminary data.</text>
</comment>
<dbReference type="InterPro" id="IPR036249">
    <property type="entry name" value="Thioredoxin-like_sf"/>
</dbReference>
<dbReference type="InterPro" id="IPR045074">
    <property type="entry name" value="GST_C_Tau"/>
</dbReference>
<keyword evidence="2" id="KW-0808">Transferase</keyword>
<protein>
    <recommendedName>
        <fullName evidence="1">glutathione transferase</fullName>
        <ecNumber evidence="1">2.5.1.18</ecNumber>
    </recommendedName>
</protein>
<dbReference type="Gene3D" id="1.20.1050.10">
    <property type="match status" value="2"/>
</dbReference>
<dbReference type="Proteomes" id="UP000824469">
    <property type="component" value="Unassembled WGS sequence"/>
</dbReference>
<accession>A0AA38C5F8</accession>
<dbReference type="SUPFAM" id="SSF47616">
    <property type="entry name" value="GST C-terminal domain-like"/>
    <property type="match status" value="2"/>
</dbReference>
<evidence type="ECO:0000313" key="4">
    <source>
        <dbReference type="EMBL" id="KAH9290223.1"/>
    </source>
</evidence>
<evidence type="ECO:0000313" key="5">
    <source>
        <dbReference type="Proteomes" id="UP000824469"/>
    </source>
</evidence>
<evidence type="ECO:0000256" key="1">
    <source>
        <dbReference type="ARBA" id="ARBA00012452"/>
    </source>
</evidence>
<dbReference type="PROSITE" id="PS50405">
    <property type="entry name" value="GST_CTER"/>
    <property type="match status" value="1"/>
</dbReference>
<dbReference type="EMBL" id="JAHRHJ020003813">
    <property type="protein sequence ID" value="KAH9290223.1"/>
    <property type="molecule type" value="Genomic_DNA"/>
</dbReference>
<dbReference type="InterPro" id="IPR036282">
    <property type="entry name" value="Glutathione-S-Trfase_C_sf"/>
</dbReference>
<name>A0AA38C5F8_TAXCH</name>
<sequence>KLETGLDLTALFCYLYPLYSLVVSISDYFFKSDFLMEEVKVLSFWSSPFGMHVQIGLEEKGVKYEYREENVRIYKVVSHIIRSNGDALEQAKHDILENLEHLDGALKHMSKGGPHFGGEEFGFMDISLIPFAAWFHTNEIIGNFKLSFLLLHVWVTKCMERESVKKIVPTPERLLEFALQIRKKFVIYEAGSRITRSKGYALEEAKRDMLENMEHLEGALKQLSKGGPYFGGEEFGFMDIAYISFASWFHSHEIIGNFKLPLETRFPLFTK</sequence>
<proteinExistence type="predicted"/>
<dbReference type="InterPro" id="IPR045073">
    <property type="entry name" value="Omega/Tau-like"/>
</dbReference>
<dbReference type="AlphaFoldDB" id="A0AA38C5F8"/>
<organism evidence="4 5">
    <name type="scientific">Taxus chinensis</name>
    <name type="common">Chinese yew</name>
    <name type="synonym">Taxus wallichiana var. chinensis</name>
    <dbReference type="NCBI Taxonomy" id="29808"/>
    <lineage>
        <taxon>Eukaryota</taxon>
        <taxon>Viridiplantae</taxon>
        <taxon>Streptophyta</taxon>
        <taxon>Embryophyta</taxon>
        <taxon>Tracheophyta</taxon>
        <taxon>Spermatophyta</taxon>
        <taxon>Pinopsida</taxon>
        <taxon>Pinidae</taxon>
        <taxon>Conifers II</taxon>
        <taxon>Cupressales</taxon>
        <taxon>Taxaceae</taxon>
        <taxon>Taxus</taxon>
    </lineage>
</organism>
<evidence type="ECO:0000256" key="2">
    <source>
        <dbReference type="ARBA" id="ARBA00022679"/>
    </source>
</evidence>
<dbReference type="OMA" id="FNIEKEC"/>
<dbReference type="PANTHER" id="PTHR11260">
    <property type="entry name" value="GLUTATHIONE S-TRANSFERASE, GST, SUPERFAMILY, GST DOMAIN CONTAINING"/>
    <property type="match status" value="1"/>
</dbReference>
<evidence type="ECO:0000259" key="3">
    <source>
        <dbReference type="PROSITE" id="PS50405"/>
    </source>
</evidence>
<dbReference type="PANTHER" id="PTHR11260:SF781">
    <property type="entry name" value="GLUTATHIONE S-TRANSFERASE U19"/>
    <property type="match status" value="1"/>
</dbReference>